<evidence type="ECO:0000313" key="12">
    <source>
        <dbReference type="Proteomes" id="UP000053259"/>
    </source>
</evidence>
<reference evidence="11 12" key="1">
    <citation type="submission" date="2015-01" db="EMBL/GenBank/DDBJ databases">
        <title>The Genome Sequence of Ochroconis gallopava CBS43764.</title>
        <authorList>
            <consortium name="The Broad Institute Genomics Platform"/>
            <person name="Cuomo C."/>
            <person name="de Hoog S."/>
            <person name="Gorbushina A."/>
            <person name="Stielow B."/>
            <person name="Teixiera M."/>
            <person name="Abouelleil A."/>
            <person name="Chapman S.B."/>
            <person name="Priest M."/>
            <person name="Young S.K."/>
            <person name="Wortman J."/>
            <person name="Nusbaum C."/>
            <person name="Birren B."/>
        </authorList>
    </citation>
    <scope>NUCLEOTIDE SEQUENCE [LARGE SCALE GENOMIC DNA]</scope>
    <source>
        <strain evidence="11 12">CBS 43764</strain>
    </source>
</reference>
<dbReference type="SUPFAM" id="SSF63748">
    <property type="entry name" value="Tudor/PWWP/MBT"/>
    <property type="match status" value="1"/>
</dbReference>
<feature type="region of interest" description="Disordered" evidence="8">
    <location>
        <begin position="624"/>
        <end position="658"/>
    </location>
</feature>
<dbReference type="EMBL" id="KN847540">
    <property type="protein sequence ID" value="KIW04626.1"/>
    <property type="molecule type" value="Genomic_DNA"/>
</dbReference>
<dbReference type="STRING" id="253628.A0A0D1XPY6"/>
<dbReference type="FunFam" id="2.40.50.90:FF:000030">
    <property type="entry name" value="Transcription factor (Snd1/p100), putative"/>
    <property type="match status" value="1"/>
</dbReference>
<dbReference type="InterPro" id="IPR016685">
    <property type="entry name" value="Silence_cplx_Nase-comp_TudorSN"/>
</dbReference>
<dbReference type="SMART" id="SM00333">
    <property type="entry name" value="TUDOR"/>
    <property type="match status" value="1"/>
</dbReference>
<dbReference type="InterPro" id="IPR002999">
    <property type="entry name" value="Tudor"/>
</dbReference>
<evidence type="ECO:0000256" key="2">
    <source>
        <dbReference type="ARBA" id="ARBA00013404"/>
    </source>
</evidence>
<dbReference type="GO" id="GO:0006402">
    <property type="term" value="P:mRNA catabolic process"/>
    <property type="evidence" value="ECO:0007669"/>
    <property type="project" value="UniProtKB-UniRule"/>
</dbReference>
<dbReference type="EMBL" id="KN847540">
    <property type="protein sequence ID" value="KIW04625.1"/>
    <property type="molecule type" value="Genomic_DNA"/>
</dbReference>
<dbReference type="GO" id="GO:0005829">
    <property type="term" value="C:cytosol"/>
    <property type="evidence" value="ECO:0007669"/>
    <property type="project" value="UniProtKB-UniRule"/>
</dbReference>
<dbReference type="PANTHER" id="PTHR12302:SF2">
    <property type="entry name" value="STAPHYLOCOCCAL NUCLEASE DOMAIN-CONTAINING PROTEIN 1"/>
    <property type="match status" value="1"/>
</dbReference>
<organism evidence="11 12">
    <name type="scientific">Verruconis gallopava</name>
    <dbReference type="NCBI Taxonomy" id="253628"/>
    <lineage>
        <taxon>Eukaryota</taxon>
        <taxon>Fungi</taxon>
        <taxon>Dikarya</taxon>
        <taxon>Ascomycota</taxon>
        <taxon>Pezizomycotina</taxon>
        <taxon>Dothideomycetes</taxon>
        <taxon>Pleosporomycetidae</taxon>
        <taxon>Venturiales</taxon>
        <taxon>Sympoventuriaceae</taxon>
        <taxon>Verruconis</taxon>
    </lineage>
</organism>
<evidence type="ECO:0000256" key="5">
    <source>
        <dbReference type="ARBA" id="ARBA00022553"/>
    </source>
</evidence>
<dbReference type="AlphaFoldDB" id="A0A0D1XPY6"/>
<dbReference type="GO" id="GO:0031047">
    <property type="term" value="P:regulatory ncRNA-mediated gene silencing"/>
    <property type="evidence" value="ECO:0007669"/>
    <property type="project" value="UniProtKB-UniRule"/>
</dbReference>
<dbReference type="Gene3D" id="2.30.30.140">
    <property type="match status" value="1"/>
</dbReference>
<dbReference type="Pfam" id="PF00565">
    <property type="entry name" value="SNase"/>
    <property type="match status" value="3"/>
</dbReference>
<dbReference type="GO" id="GO:0004518">
    <property type="term" value="F:nuclease activity"/>
    <property type="evidence" value="ECO:0007669"/>
    <property type="project" value="TreeGrafter"/>
</dbReference>
<comment type="subcellular location">
    <subcellularLocation>
        <location evidence="1 7">Cytoplasm</location>
    </subcellularLocation>
</comment>
<dbReference type="SMART" id="SM00318">
    <property type="entry name" value="SNc"/>
    <property type="match status" value="4"/>
</dbReference>
<feature type="compositionally biased region" description="Polar residues" evidence="8">
    <location>
        <begin position="641"/>
        <end position="653"/>
    </location>
</feature>
<gene>
    <name evidence="11" type="ORF">PV09_04372</name>
</gene>
<dbReference type="FunFam" id="2.40.50.90:FF:000001">
    <property type="entry name" value="Staphylococcal nuclease domain-containing protein"/>
    <property type="match status" value="1"/>
</dbReference>
<accession>A0A0D1XPY6</accession>
<evidence type="ECO:0000256" key="8">
    <source>
        <dbReference type="SAM" id="MobiDB-lite"/>
    </source>
</evidence>
<dbReference type="OrthoDB" id="10023235at2759"/>
<dbReference type="PIRSF" id="PIRSF017179">
    <property type="entry name" value="RISC-Tudor-SN"/>
    <property type="match status" value="1"/>
</dbReference>
<dbReference type="CDD" id="cd00175">
    <property type="entry name" value="SNc"/>
    <property type="match status" value="2"/>
</dbReference>
<dbReference type="FunFam" id="2.30.30.140:FF:000018">
    <property type="entry name" value="Serine/threonine-protein kinase 31"/>
    <property type="match status" value="1"/>
</dbReference>
<sequence>MASSNVLQAKVKSVLSGDTLVLAHPANPRKERQLSLAFVSAPRLKKEGDEPFAYQSRDFVRKQFVGKIVNFRVLYTIPQTKREYGIAWLPGAEPSAQLPEVAVREGWVKVREDAGKREENEESRVLAERLQVVEAHAKADGKGMWADDKKSGEIECVYELSDPKEFVDEHKGKPLQAIVERVLSGDRLIVRILLTPTKHVQTMVLIAGIRAPSTKRTNPSDGKEQPAEPFGDESQAWVEDRLLQRQVQLNVLAVSPQNQLVASVIHPQQGSVAPHILRLGLARCSDFHSTLLGADMSSLRQAELEAKKAQRGVFRGHVSAQKAGSEFDAVVSRVLSADTIFLRNNKTGVERRISLSSVRQPKPSDPKQSPWQAEAKEFLRKKLIGKHVKFHVDGKRAATEGYDEREVATVVHNGKNVGLMLVESGMASVIRHRQDDTDRSPIYDELLQAESAAQEAKKGMWADKAPAAKQYVDYSESLEKAKRQLALLSRQKKVPAIVDFVKSASRFTVLVPRENAKLTFVLSGITAPRSARNPTDKADPFGQEAHDFANKRLMQRDVEIDVESNDKSGGFIGTLYINRENFTKLLLEEGYASVHAYSAEKSGNANELFAAERKAKEARKGIWHDWDPSQDEDDDGHAEATNGQASTSANGDTPQPRKADYRDVVITHIDENGRLKLQELSRASTLDSLQEKFKAFHLSSGKPLDEPPKAGDLVSGKFMGEWYRAKVRRNDREKKKAEVYYVDYGNSELVDWKDLRGLPQDKFGIQVVKPLAIDATLSYIQYPTAVHYQQESLAFLREEFGDRKLVASVDQIDKDGSWSVTLFDSAGLGDKLEDSVNALLVKQGLAMVPRKLKAWERGAPILKGLQKDEAEAKEAHAGCWEYGDITADED</sequence>
<name>A0A0D1XPY6_9PEZI</name>
<dbReference type="RefSeq" id="XP_016214495.1">
    <property type="nucleotide sequence ID" value="XM_016357703.1"/>
</dbReference>
<dbReference type="FunFam" id="2.40.50.90:FF:000010">
    <property type="entry name" value="Ribonuclease"/>
    <property type="match status" value="1"/>
</dbReference>
<evidence type="ECO:0000259" key="10">
    <source>
        <dbReference type="PROSITE" id="PS50830"/>
    </source>
</evidence>
<evidence type="ECO:0000256" key="3">
    <source>
        <dbReference type="ARBA" id="ARBA00014651"/>
    </source>
</evidence>
<keyword evidence="5" id="KW-0597">Phosphoprotein</keyword>
<feature type="domain" description="TNase-like" evidence="10">
    <location>
        <begin position="492"/>
        <end position="625"/>
    </location>
</feature>
<dbReference type="GO" id="GO:0005634">
    <property type="term" value="C:nucleus"/>
    <property type="evidence" value="ECO:0007669"/>
    <property type="project" value="TreeGrafter"/>
</dbReference>
<dbReference type="InterPro" id="IPR035437">
    <property type="entry name" value="SNase_OB-fold_sf"/>
</dbReference>
<dbReference type="InterPro" id="IPR016071">
    <property type="entry name" value="Staphylococal_nuclease_OB-fold"/>
</dbReference>
<dbReference type="FunFam" id="2.40.50.90:FF:000019">
    <property type="entry name" value="Transcription factor (Snd1/p100), putative"/>
    <property type="match status" value="1"/>
</dbReference>
<dbReference type="Proteomes" id="UP000053259">
    <property type="component" value="Unassembled WGS sequence"/>
</dbReference>
<dbReference type="HOGENOM" id="CLU_005966_1_0_1"/>
<feature type="domain" description="Tudor" evidence="9">
    <location>
        <begin position="707"/>
        <end position="765"/>
    </location>
</feature>
<keyword evidence="12" id="KW-1185">Reference proteome</keyword>
<dbReference type="PROSITE" id="PS50830">
    <property type="entry name" value="TNASE_3"/>
    <property type="match status" value="4"/>
</dbReference>
<evidence type="ECO:0000256" key="6">
    <source>
        <dbReference type="ARBA" id="ARBA00022737"/>
    </source>
</evidence>
<dbReference type="GeneID" id="27312345"/>
<dbReference type="Gene3D" id="2.40.50.90">
    <property type="match status" value="5"/>
</dbReference>
<dbReference type="VEuPathDB" id="FungiDB:PV09_04372"/>
<dbReference type="SUPFAM" id="SSF50199">
    <property type="entry name" value="Staphylococcal nuclease"/>
    <property type="match status" value="5"/>
</dbReference>
<evidence type="ECO:0000256" key="4">
    <source>
        <dbReference type="ARBA" id="ARBA00022490"/>
    </source>
</evidence>
<evidence type="ECO:0000313" key="11">
    <source>
        <dbReference type="EMBL" id="KIW04626.1"/>
    </source>
</evidence>
<evidence type="ECO:0000259" key="9">
    <source>
        <dbReference type="PROSITE" id="PS50304"/>
    </source>
</evidence>
<evidence type="ECO:0000256" key="7">
    <source>
        <dbReference type="PIRNR" id="PIRNR017179"/>
    </source>
</evidence>
<dbReference type="GO" id="GO:0003723">
    <property type="term" value="F:RNA binding"/>
    <property type="evidence" value="ECO:0007669"/>
    <property type="project" value="UniProtKB-UniRule"/>
</dbReference>
<protein>
    <recommendedName>
        <fullName evidence="2">Probable endonuclease LCL3</fullName>
    </recommendedName>
    <alternativeName>
        <fullName evidence="3">Probable endonuclease lcl3</fullName>
    </alternativeName>
</protein>
<keyword evidence="6" id="KW-0677">Repeat</keyword>
<keyword evidence="4 7" id="KW-0963">Cytoplasm</keyword>
<proteinExistence type="predicted"/>
<feature type="domain" description="TNase-like" evidence="10">
    <location>
        <begin position="173"/>
        <end position="316"/>
    </location>
</feature>
<dbReference type="GO" id="GO:0031332">
    <property type="term" value="C:RNAi effector complex"/>
    <property type="evidence" value="ECO:0007669"/>
    <property type="project" value="InterPro"/>
</dbReference>
<evidence type="ECO:0000256" key="1">
    <source>
        <dbReference type="ARBA" id="ARBA00004496"/>
    </source>
</evidence>
<feature type="domain" description="TNase-like" evidence="10">
    <location>
        <begin position="325"/>
        <end position="463"/>
    </location>
</feature>
<dbReference type="RefSeq" id="XP_016214494.1">
    <property type="nucleotide sequence ID" value="XM_016357702.1"/>
</dbReference>
<dbReference type="PROSITE" id="PS50304">
    <property type="entry name" value="TUDOR"/>
    <property type="match status" value="1"/>
</dbReference>
<dbReference type="Pfam" id="PF00567">
    <property type="entry name" value="TUDOR"/>
    <property type="match status" value="1"/>
</dbReference>
<feature type="domain" description="TNase-like" evidence="10">
    <location>
        <begin position="5"/>
        <end position="147"/>
    </location>
</feature>
<dbReference type="PANTHER" id="PTHR12302">
    <property type="entry name" value="EBNA2 BINDING PROTEIN P100"/>
    <property type="match status" value="1"/>
</dbReference>